<feature type="domain" description="SCP" evidence="1">
    <location>
        <begin position="35"/>
        <end position="136"/>
    </location>
</feature>
<organism evidence="2 3">
    <name type="scientific">Aestuariispira insulae</name>
    <dbReference type="NCBI Taxonomy" id="1461337"/>
    <lineage>
        <taxon>Bacteria</taxon>
        <taxon>Pseudomonadati</taxon>
        <taxon>Pseudomonadota</taxon>
        <taxon>Alphaproteobacteria</taxon>
        <taxon>Rhodospirillales</taxon>
        <taxon>Kiloniellaceae</taxon>
        <taxon>Aestuariispira</taxon>
    </lineage>
</organism>
<reference evidence="2 3" key="1">
    <citation type="submission" date="2018-07" db="EMBL/GenBank/DDBJ databases">
        <title>Genomic Encyclopedia of Type Strains, Phase III (KMG-III): the genomes of soil and plant-associated and newly described type strains.</title>
        <authorList>
            <person name="Whitman W."/>
        </authorList>
    </citation>
    <scope>NUCLEOTIDE SEQUENCE [LARGE SCALE GENOMIC DNA]</scope>
    <source>
        <strain evidence="2 3">CECT 8488</strain>
    </source>
</reference>
<dbReference type="PANTHER" id="PTHR31157:SF1">
    <property type="entry name" value="SCP DOMAIN-CONTAINING PROTEIN"/>
    <property type="match status" value="1"/>
</dbReference>
<gene>
    <name evidence="2" type="ORF">DFP90_1011014</name>
</gene>
<protein>
    <submittedName>
        <fullName evidence="2">Uncharacterized protein YkwD</fullName>
    </submittedName>
</protein>
<accession>A0A3D9HXW7</accession>
<evidence type="ECO:0000313" key="3">
    <source>
        <dbReference type="Proteomes" id="UP000256845"/>
    </source>
</evidence>
<dbReference type="Gene3D" id="3.40.33.10">
    <property type="entry name" value="CAP"/>
    <property type="match status" value="2"/>
</dbReference>
<dbReference type="EMBL" id="QRDW01000001">
    <property type="protein sequence ID" value="RED54211.1"/>
    <property type="molecule type" value="Genomic_DNA"/>
</dbReference>
<name>A0A3D9HXW7_9PROT</name>
<dbReference type="SUPFAM" id="SSF55797">
    <property type="entry name" value="PR-1-like"/>
    <property type="match status" value="1"/>
</dbReference>
<keyword evidence="3" id="KW-1185">Reference proteome</keyword>
<proteinExistence type="predicted"/>
<dbReference type="PANTHER" id="PTHR31157">
    <property type="entry name" value="SCP DOMAIN-CONTAINING PROTEIN"/>
    <property type="match status" value="1"/>
</dbReference>
<dbReference type="CDD" id="cd05379">
    <property type="entry name" value="CAP_bacterial"/>
    <property type="match status" value="1"/>
</dbReference>
<evidence type="ECO:0000259" key="1">
    <source>
        <dbReference type="Pfam" id="PF00188"/>
    </source>
</evidence>
<dbReference type="AlphaFoldDB" id="A0A3D9HXW7"/>
<dbReference type="Pfam" id="PF00188">
    <property type="entry name" value="CAP"/>
    <property type="match status" value="2"/>
</dbReference>
<dbReference type="InterPro" id="IPR035940">
    <property type="entry name" value="CAP_sf"/>
</dbReference>
<feature type="domain" description="SCP" evidence="1">
    <location>
        <begin position="168"/>
        <end position="284"/>
    </location>
</feature>
<sequence length="295" mass="33571">MRYRPLILLLGLWSAIVSLAGQGLADLSRETLVDVNRYRSARILPNHQAEPRLARAARNVARYLAERGPESYHSGLMAREVSAVRYPSRETAMIVDFNYRNQREFLKALQKSELGRTLMGTKKAYEIGIAVLDANSARLPRNIRSIWVVIAAQHDTMADAGWREGIVKYVNLFRRQHGLPPLTINPVLNRAAQYHADDMAVKDYFDHTSPLGTGPGERAKSFNYRFYMVSENLAGGARDPRETVEQWKASKDGHREAMLDKRVSEIGVGYRYLPDDRGRVRLSHYWAITMGQPYP</sequence>
<dbReference type="InterPro" id="IPR014044">
    <property type="entry name" value="CAP_dom"/>
</dbReference>
<evidence type="ECO:0000313" key="2">
    <source>
        <dbReference type="EMBL" id="RED54211.1"/>
    </source>
</evidence>
<comment type="caution">
    <text evidence="2">The sequence shown here is derived from an EMBL/GenBank/DDBJ whole genome shotgun (WGS) entry which is preliminary data.</text>
</comment>
<dbReference type="Proteomes" id="UP000256845">
    <property type="component" value="Unassembled WGS sequence"/>
</dbReference>